<dbReference type="CDD" id="cd02418">
    <property type="entry name" value="Peptidase_C39B"/>
    <property type="match status" value="1"/>
</dbReference>
<dbReference type="Gene3D" id="3.90.70.10">
    <property type="entry name" value="Cysteine proteinases"/>
    <property type="match status" value="1"/>
</dbReference>
<evidence type="ECO:0000259" key="13">
    <source>
        <dbReference type="PROSITE" id="PS50929"/>
    </source>
</evidence>
<comment type="subcellular location">
    <subcellularLocation>
        <location evidence="1">Cell membrane</location>
        <topology evidence="1">Multi-pass membrane protein</topology>
    </subcellularLocation>
</comment>
<dbReference type="EMBL" id="QKUF01000001">
    <property type="protein sequence ID" value="PZW36240.1"/>
    <property type="molecule type" value="Genomic_DNA"/>
</dbReference>
<feature type="domain" description="ABC transporter" evidence="12">
    <location>
        <begin position="517"/>
        <end position="750"/>
    </location>
</feature>
<accession>A0A326UH24</accession>
<dbReference type="Pfam" id="PF00005">
    <property type="entry name" value="ABC_tran"/>
    <property type="match status" value="1"/>
</dbReference>
<evidence type="ECO:0000256" key="11">
    <source>
        <dbReference type="SAM" id="Phobius"/>
    </source>
</evidence>
<feature type="transmembrane region" description="Helical" evidence="11">
    <location>
        <begin position="238"/>
        <end position="259"/>
    </location>
</feature>
<dbReference type="SUPFAM" id="SSF52540">
    <property type="entry name" value="P-loop containing nucleoside triphosphate hydrolases"/>
    <property type="match status" value="1"/>
</dbReference>
<keyword evidence="8 11" id="KW-1133">Transmembrane helix</keyword>
<evidence type="ECO:0000256" key="3">
    <source>
        <dbReference type="ARBA" id="ARBA00022475"/>
    </source>
</evidence>
<keyword evidence="2" id="KW-0813">Transport</keyword>
<dbReference type="Pfam" id="PF00664">
    <property type="entry name" value="ABC_membrane"/>
    <property type="match status" value="1"/>
</dbReference>
<keyword evidence="6" id="KW-0645">Protease</keyword>
<dbReference type="GO" id="GO:0016887">
    <property type="term" value="F:ATP hydrolysis activity"/>
    <property type="evidence" value="ECO:0007669"/>
    <property type="project" value="InterPro"/>
</dbReference>
<dbReference type="PANTHER" id="PTHR24221">
    <property type="entry name" value="ATP-BINDING CASSETTE SUB-FAMILY B"/>
    <property type="match status" value="1"/>
</dbReference>
<name>A0A326UH24_THEHA</name>
<dbReference type="CDD" id="cd18779">
    <property type="entry name" value="ABC_6TM_T1SS_like"/>
    <property type="match status" value="1"/>
</dbReference>
<dbReference type="OrthoDB" id="9762778at2"/>
<evidence type="ECO:0000259" key="14">
    <source>
        <dbReference type="PROSITE" id="PS50990"/>
    </source>
</evidence>
<dbReference type="PROSITE" id="PS50893">
    <property type="entry name" value="ABC_TRANSPORTER_2"/>
    <property type="match status" value="1"/>
</dbReference>
<dbReference type="InterPro" id="IPR036640">
    <property type="entry name" value="ABC1_TM_sf"/>
</dbReference>
<dbReference type="GO" id="GO:0034040">
    <property type="term" value="F:ATPase-coupled lipid transmembrane transporter activity"/>
    <property type="evidence" value="ECO:0007669"/>
    <property type="project" value="TreeGrafter"/>
</dbReference>
<keyword evidence="7" id="KW-0067">ATP-binding</keyword>
<evidence type="ECO:0000256" key="2">
    <source>
        <dbReference type="ARBA" id="ARBA00022448"/>
    </source>
</evidence>
<sequence length="768" mass="84969">MSKVKPEKRRKRANEKHIPIEEQETLKLPGRRLKPSKLSRKRRVPVLLQMTETECGLACLAMILSYYGRKTSIASLRSRYGAGRDGLTALGIAKAARHFGMRVRAVSLQHTDLSGVTLPAIAHWEFKHFLVVERWSKKTVDVVDPAGGRRRLTAEEFDAGFTGVLITLEPGVSFVSNGPDATPKLSLTSYLLQCLKRTPGVLAQIFVASGILQVFGLISPLLTKVVVDRILPFGLSDVMLLLGVGMLMLVLSQGVMTLLREWLLVYLRTRVDIHLMLGILEHLLTLPFSFFQQRSTGDLLSRLSSNSVIRDTLSNQLVSTLLDGSLVVAYFFILLWLSVPFGLLVFGIGFFQVLLMIGSYKHITNLASQELVAQGKTQGYLTEALAGIATLKAAGAEDRALERWTNLFFKQLNISIRRSYFTAMTSTGMNLLRTFAPLALLWIGALQVLQGSLSVGMMLALNSLAVSFLTPLSSLVNNAQQFQLVQANFERLADIMTAEVEQKKQEVALPPKLSGDIELRGVSFQYAPDSPKVLKDINLSIKAGQKVAIVGRTGSGKSTLGKLLLGLYVPTEGDILYDDIPLRKLNYQEVRRQFGVVMQDASVFSGTVLQNIALNDPSMDNEQVIKAAQLAAIHDDIMNMPMGYETYIAEGGSALSGGQRQRLAIARAIAHQPSILLFDEATSSLDVVTEQRVALNLQQFACTQIIIAHRLSTIRDADLILVLDNGSIVEQGTHKQLISLKGYYYQLVLHQYERERNKMKQYKTTQLP</sequence>
<dbReference type="InterPro" id="IPR017871">
    <property type="entry name" value="ABC_transporter-like_CS"/>
</dbReference>
<dbReference type="GO" id="GO:0005524">
    <property type="term" value="F:ATP binding"/>
    <property type="evidence" value="ECO:0007669"/>
    <property type="project" value="UniProtKB-KW"/>
</dbReference>
<dbReference type="SUPFAM" id="SSF90123">
    <property type="entry name" value="ABC transporter transmembrane region"/>
    <property type="match status" value="1"/>
</dbReference>
<dbReference type="Gene3D" id="1.20.1560.10">
    <property type="entry name" value="ABC transporter type 1, transmembrane domain"/>
    <property type="match status" value="1"/>
</dbReference>
<feature type="compositionally biased region" description="Basic residues" evidence="10">
    <location>
        <begin position="1"/>
        <end position="14"/>
    </location>
</feature>
<feature type="transmembrane region" description="Helical" evidence="11">
    <location>
        <begin position="271"/>
        <end position="291"/>
    </location>
</feature>
<dbReference type="FunFam" id="3.40.50.300:FF:000299">
    <property type="entry name" value="ABC transporter ATP-binding protein/permease"/>
    <property type="match status" value="1"/>
</dbReference>
<keyword evidence="9 11" id="KW-0472">Membrane</keyword>
<dbReference type="SMART" id="SM00382">
    <property type="entry name" value="AAA"/>
    <property type="match status" value="1"/>
</dbReference>
<keyword evidence="6" id="KW-0378">Hydrolase</keyword>
<dbReference type="PROSITE" id="PS50990">
    <property type="entry name" value="PEPTIDASE_C39"/>
    <property type="match status" value="1"/>
</dbReference>
<evidence type="ECO:0000256" key="7">
    <source>
        <dbReference type="ARBA" id="ARBA00022840"/>
    </source>
</evidence>
<evidence type="ECO:0000313" key="15">
    <source>
        <dbReference type="EMBL" id="PZW36240.1"/>
    </source>
</evidence>
<dbReference type="InterPro" id="IPR027417">
    <property type="entry name" value="P-loop_NTPase"/>
</dbReference>
<dbReference type="PANTHER" id="PTHR24221:SF606">
    <property type="entry name" value="COLICIN V SECRETION-PROCESSING ATP-BINDING PROTEIN"/>
    <property type="match status" value="1"/>
</dbReference>
<proteinExistence type="predicted"/>
<protein>
    <submittedName>
        <fullName evidence="15">ABC-type bacteriocin transporter/HlyB family type I secretion system ABC transporter</fullName>
    </submittedName>
</protein>
<dbReference type="GO" id="GO:0006508">
    <property type="term" value="P:proteolysis"/>
    <property type="evidence" value="ECO:0007669"/>
    <property type="project" value="InterPro"/>
</dbReference>
<dbReference type="RefSeq" id="WP_111318319.1">
    <property type="nucleotide sequence ID" value="NZ_BIFX01000001.1"/>
</dbReference>
<dbReference type="PROSITE" id="PS00211">
    <property type="entry name" value="ABC_TRANSPORTER_1"/>
    <property type="match status" value="1"/>
</dbReference>
<feature type="domain" description="Peptidase C39" evidence="14">
    <location>
        <begin position="49"/>
        <end position="168"/>
    </location>
</feature>
<reference evidence="15 16" key="1">
    <citation type="submission" date="2018-06" db="EMBL/GenBank/DDBJ databases">
        <title>Genomic Encyclopedia of Archaeal and Bacterial Type Strains, Phase II (KMG-II): from individual species to whole genera.</title>
        <authorList>
            <person name="Goeker M."/>
        </authorList>
    </citation>
    <scope>NUCLEOTIDE SEQUENCE [LARGE SCALE GENOMIC DNA]</scope>
    <source>
        <strain evidence="15 16">ATCC BAA-1881</strain>
    </source>
</reference>
<evidence type="ECO:0000259" key="12">
    <source>
        <dbReference type="PROSITE" id="PS50893"/>
    </source>
</evidence>
<keyword evidence="4 11" id="KW-0812">Transmembrane</keyword>
<evidence type="ECO:0000256" key="1">
    <source>
        <dbReference type="ARBA" id="ARBA00004651"/>
    </source>
</evidence>
<evidence type="ECO:0000256" key="10">
    <source>
        <dbReference type="SAM" id="MobiDB-lite"/>
    </source>
</evidence>
<dbReference type="InterPro" id="IPR003593">
    <property type="entry name" value="AAA+_ATPase"/>
</dbReference>
<evidence type="ECO:0000313" key="16">
    <source>
        <dbReference type="Proteomes" id="UP000248806"/>
    </source>
</evidence>
<evidence type="ECO:0000256" key="4">
    <source>
        <dbReference type="ARBA" id="ARBA00022692"/>
    </source>
</evidence>
<feature type="transmembrane region" description="Helical" evidence="11">
    <location>
        <begin position="201"/>
        <end position="218"/>
    </location>
</feature>
<feature type="transmembrane region" description="Helical" evidence="11">
    <location>
        <begin position="431"/>
        <end position="449"/>
    </location>
</feature>
<evidence type="ECO:0000256" key="8">
    <source>
        <dbReference type="ARBA" id="ARBA00022989"/>
    </source>
</evidence>
<gene>
    <name evidence="15" type="ORF">EI42_00413</name>
</gene>
<dbReference type="GO" id="GO:0008234">
    <property type="term" value="F:cysteine-type peptidase activity"/>
    <property type="evidence" value="ECO:0007669"/>
    <property type="project" value="UniProtKB-KW"/>
</dbReference>
<organism evidence="15 16">
    <name type="scientific">Thermosporothrix hazakensis</name>
    <dbReference type="NCBI Taxonomy" id="644383"/>
    <lineage>
        <taxon>Bacteria</taxon>
        <taxon>Bacillati</taxon>
        <taxon>Chloroflexota</taxon>
        <taxon>Ktedonobacteria</taxon>
        <taxon>Ktedonobacterales</taxon>
        <taxon>Thermosporotrichaceae</taxon>
        <taxon>Thermosporothrix</taxon>
    </lineage>
</organism>
<evidence type="ECO:0000256" key="9">
    <source>
        <dbReference type="ARBA" id="ARBA00023136"/>
    </source>
</evidence>
<keyword evidence="6" id="KW-0788">Thiol protease</keyword>
<dbReference type="Proteomes" id="UP000248806">
    <property type="component" value="Unassembled WGS sequence"/>
</dbReference>
<evidence type="ECO:0000256" key="6">
    <source>
        <dbReference type="ARBA" id="ARBA00022807"/>
    </source>
</evidence>
<evidence type="ECO:0000256" key="5">
    <source>
        <dbReference type="ARBA" id="ARBA00022741"/>
    </source>
</evidence>
<dbReference type="InterPro" id="IPR005074">
    <property type="entry name" value="Peptidase_C39"/>
</dbReference>
<feature type="transmembrane region" description="Helical" evidence="11">
    <location>
        <begin position="327"/>
        <end position="355"/>
    </location>
</feature>
<dbReference type="Gene3D" id="3.40.50.300">
    <property type="entry name" value="P-loop containing nucleotide triphosphate hydrolases"/>
    <property type="match status" value="1"/>
</dbReference>
<dbReference type="GO" id="GO:0140359">
    <property type="term" value="F:ABC-type transporter activity"/>
    <property type="evidence" value="ECO:0007669"/>
    <property type="project" value="InterPro"/>
</dbReference>
<dbReference type="GO" id="GO:0005886">
    <property type="term" value="C:plasma membrane"/>
    <property type="evidence" value="ECO:0007669"/>
    <property type="project" value="UniProtKB-SubCell"/>
</dbReference>
<dbReference type="InterPro" id="IPR039421">
    <property type="entry name" value="Type_1_exporter"/>
</dbReference>
<dbReference type="AlphaFoldDB" id="A0A326UH24"/>
<dbReference type="InterPro" id="IPR003439">
    <property type="entry name" value="ABC_transporter-like_ATP-bd"/>
</dbReference>
<keyword evidence="3" id="KW-1003">Cell membrane</keyword>
<feature type="region of interest" description="Disordered" evidence="10">
    <location>
        <begin position="1"/>
        <end position="23"/>
    </location>
</feature>
<comment type="caution">
    <text evidence="15">The sequence shown here is derived from an EMBL/GenBank/DDBJ whole genome shotgun (WGS) entry which is preliminary data.</text>
</comment>
<dbReference type="PROSITE" id="PS50929">
    <property type="entry name" value="ABC_TM1F"/>
    <property type="match status" value="1"/>
</dbReference>
<keyword evidence="16" id="KW-1185">Reference proteome</keyword>
<dbReference type="Pfam" id="PF03412">
    <property type="entry name" value="Peptidase_C39"/>
    <property type="match status" value="1"/>
</dbReference>
<keyword evidence="5" id="KW-0547">Nucleotide-binding</keyword>
<feature type="domain" description="ABC transmembrane type-1" evidence="13">
    <location>
        <begin position="205"/>
        <end position="484"/>
    </location>
</feature>
<dbReference type="InterPro" id="IPR011527">
    <property type="entry name" value="ABC1_TM_dom"/>
</dbReference>